<keyword evidence="3" id="KW-1185">Reference proteome</keyword>
<organism evidence="2 3">
    <name type="scientific">Protea cynaroides</name>
    <dbReference type="NCBI Taxonomy" id="273540"/>
    <lineage>
        <taxon>Eukaryota</taxon>
        <taxon>Viridiplantae</taxon>
        <taxon>Streptophyta</taxon>
        <taxon>Embryophyta</taxon>
        <taxon>Tracheophyta</taxon>
        <taxon>Spermatophyta</taxon>
        <taxon>Magnoliopsida</taxon>
        <taxon>Proteales</taxon>
        <taxon>Proteaceae</taxon>
        <taxon>Protea</taxon>
    </lineage>
</organism>
<proteinExistence type="predicted"/>
<protein>
    <submittedName>
        <fullName evidence="2">Uncharacterized protein</fullName>
    </submittedName>
</protein>
<sequence>MLASTLDKDFFRLIAFDVQISKEYSKDYTINGYPPSIAGRDGKSGIQTPQVPEWIALTFKRGGAVIISRTRNVQGIAKGASVGEETRGIRGISRDRTEGAGRISRNKTRGTGRISRDKIGDTRRISRDRTGGNSEERTIHISEDETEGFSVLQIGILSVDETMGVSIEDETGGTASDNSMHTNSSDGEWFGPNI</sequence>
<evidence type="ECO:0000313" key="2">
    <source>
        <dbReference type="EMBL" id="KAJ4963828.1"/>
    </source>
</evidence>
<evidence type="ECO:0000256" key="1">
    <source>
        <dbReference type="SAM" id="MobiDB-lite"/>
    </source>
</evidence>
<dbReference type="AlphaFoldDB" id="A0A9Q0K6S6"/>
<evidence type="ECO:0000313" key="3">
    <source>
        <dbReference type="Proteomes" id="UP001141806"/>
    </source>
</evidence>
<gene>
    <name evidence="2" type="ORF">NE237_023767</name>
</gene>
<feature type="compositionally biased region" description="Basic and acidic residues" evidence="1">
    <location>
        <begin position="114"/>
        <end position="137"/>
    </location>
</feature>
<comment type="caution">
    <text evidence="2">The sequence shown here is derived from an EMBL/GenBank/DDBJ whole genome shotgun (WGS) entry which is preliminary data.</text>
</comment>
<reference evidence="2" key="1">
    <citation type="journal article" date="2023" name="Plant J.">
        <title>The genome of the king protea, Protea cynaroides.</title>
        <authorList>
            <person name="Chang J."/>
            <person name="Duong T.A."/>
            <person name="Schoeman C."/>
            <person name="Ma X."/>
            <person name="Roodt D."/>
            <person name="Barker N."/>
            <person name="Li Z."/>
            <person name="Van de Peer Y."/>
            <person name="Mizrachi E."/>
        </authorList>
    </citation>
    <scope>NUCLEOTIDE SEQUENCE</scope>
    <source>
        <tissue evidence="2">Young leaves</tissue>
    </source>
</reference>
<accession>A0A9Q0K6S6</accession>
<feature type="region of interest" description="Disordered" evidence="1">
    <location>
        <begin position="95"/>
        <end position="137"/>
    </location>
</feature>
<feature type="region of interest" description="Disordered" evidence="1">
    <location>
        <begin position="168"/>
        <end position="194"/>
    </location>
</feature>
<dbReference type="EMBL" id="JAMYWD010000008">
    <property type="protein sequence ID" value="KAJ4963828.1"/>
    <property type="molecule type" value="Genomic_DNA"/>
</dbReference>
<feature type="compositionally biased region" description="Polar residues" evidence="1">
    <location>
        <begin position="173"/>
        <end position="186"/>
    </location>
</feature>
<name>A0A9Q0K6S6_9MAGN</name>
<dbReference type="Proteomes" id="UP001141806">
    <property type="component" value="Unassembled WGS sequence"/>
</dbReference>